<feature type="region of interest" description="Disordered" evidence="19">
    <location>
        <begin position="695"/>
        <end position="877"/>
    </location>
</feature>
<dbReference type="PROSITE" id="PS50026">
    <property type="entry name" value="EGF_3"/>
    <property type="match status" value="1"/>
</dbReference>
<evidence type="ECO:0000256" key="13">
    <source>
        <dbReference type="ARBA" id="ARBA00038272"/>
    </source>
</evidence>
<keyword evidence="7" id="KW-0677">Repeat</keyword>
<dbReference type="PROSITE" id="PS00615">
    <property type="entry name" value="C_TYPE_LECTIN_1"/>
    <property type="match status" value="1"/>
</dbReference>
<accession>A0A8T2LNF3</accession>
<dbReference type="EMBL" id="JAICCE010000010">
    <property type="protein sequence ID" value="KAG9272434.1"/>
    <property type="molecule type" value="Genomic_DNA"/>
</dbReference>
<sequence>MAAFLLLCVCLGVVSASVLFGDMDDQDSLLSVSIPVEQPLRPLLGGKTVIPCYFQDNTVHDPGAPTISPLSPRIKWNYIYKGKISLILVATERKVQIQPEYEDRVTLVNYPSVPTDASIEITELHSKDSGTYRCEVMQGIEDNYDSVEMQVQGIVFHYRAITSRYTLTFEEAKEACIQNSAVIATPEQLQAAYDDGFHQCDAGWLSDKTVRYPIHEPREPCYGDKETFPGVRTYGVRDDNETYDVYCFAQKMSGKVFYSMSYEKFTFSEASDQCAKLGARLATTGQLYLAWKAGMDVCNAGWLADGSVRYPINIARPQCGGGLLGVRTVYLFPNQTGFPLPDSRYDAICYEGEDEVPSLPFPLPNVYSTTEPEFSVGAITPSPAVYTETVTTEGEVRGELVTQEPWSTTTIEAPLPLPPTITGNITEVVEEVIGVATAQPGFGHELPGDNVSTGLEPKGVVFHYHSGSRRYAYTFEEAQRTCQQMGAEIATPEQLQAAYEAGLHQCSAGWLKDQSVRYPIVHPRNNCSGDQGDAPGVRTYGIKPAFEHYDVYCYMDQIKGEVFHVSTLAGFTYYEAAAHCHRQNATMASPGELYAAWSQGFHSCSPGWLSDLSVRYPVQASQHDCAMNKSGVRTIYVNPNQTAFPSPDSRHDAYCFRANLSLLISEDLLNATWEGIDLNTTYITELIRPARPLVPPKSVEEIGSGSASGDISSGDVSGSGALSGDVSGSGAPSGDVSGSGAPSGDVSGSGAPSGDVSGSGAHSGDVSGSGAPSGDVSGSGAPSGDVSGSGAHSGDVSGSGAPSGDVSGSGAHSGDVSGSGAPSGDVSGSGAPSGDVSGTGVPSEDKSGSGASSEDMSASGLPSGDVSGSGQSGDGSGIFVILQKSGDILSAEGSASEGPEEAGEGSTITFSLGSGDISGDRSGSGDLSGSGQDRDGSGDLLSGFGSVGRDMITFIDYNHIDLSIPHNKTEQELGRGHLEESGFSGLHSGDIMSGSGFIGLDSGDIMSGSGFSGLLSGDIMSGSGSSGLHSGDIMSGSGFSGLHSGDIMSGSGFSGLDSVDIMSGSGFSGLQSGDITSGIVFLNSEMTDLTRRPSVEQEASGISGDVSGDVSGFPTASGTYSFPSHPSGEELRPILENGIILLTDDKAMELTSGAAESELQGRHSVMLSGEGSSSEFHMEQLPTVLPTESVFEEELYMSGSITNTTFADTEEDNATHLSHINATSAANITVNYTTPPALSLETPTAVKKPTASEAAPDFCSPNPCGDGLCFVHDGTAVCQCPEGFTGENCSKVVQECGEGWVKFMGSCYIHSNERKTWTSAEQHCQELNAHLVSIASQEEQSFINTQAQDYQWIGLSDTDKESEFRWTDGSPLQFENWRTNQPDDFFNSEDCVVMIWHEFGQWNDVPCNYHLPFTCKSGPVICHTPPEVEHTRILGDKKEYYPVNSIIRYQCHTGFTQRHLSVIRCLPDGQWEKPKVECVGSNANIRLRKRSLKQHSKSAKSRTWRKAH</sequence>
<dbReference type="Gene3D" id="2.10.25.10">
    <property type="entry name" value="Laminin"/>
    <property type="match status" value="1"/>
</dbReference>
<keyword evidence="11" id="KW-0373">Hyaluronic acid</keyword>
<evidence type="ECO:0000313" key="26">
    <source>
        <dbReference type="EMBL" id="KAG9272434.1"/>
    </source>
</evidence>
<dbReference type="InterPro" id="IPR013783">
    <property type="entry name" value="Ig-like_fold"/>
</dbReference>
<dbReference type="InterPro" id="IPR000742">
    <property type="entry name" value="EGF"/>
</dbReference>
<dbReference type="Pfam" id="PF00008">
    <property type="entry name" value="EGF"/>
    <property type="match status" value="1"/>
</dbReference>
<dbReference type="InterPro" id="IPR000436">
    <property type="entry name" value="Sushi_SCR_CCP_dom"/>
</dbReference>
<feature type="disulfide bond" evidence="18">
    <location>
        <begin position="604"/>
        <end position="625"/>
    </location>
</feature>
<dbReference type="PROSITE" id="PS00022">
    <property type="entry name" value="EGF_1"/>
    <property type="match status" value="1"/>
</dbReference>
<keyword evidence="17" id="KW-0768">Sushi</keyword>
<dbReference type="CDD" id="cd03520">
    <property type="entry name" value="Link_domain_CSPGs_modules_2_4"/>
    <property type="match status" value="2"/>
</dbReference>
<dbReference type="InterPro" id="IPR001304">
    <property type="entry name" value="C-type_lectin-like"/>
</dbReference>
<dbReference type="Pfam" id="PF00059">
    <property type="entry name" value="Lectin_C"/>
    <property type="match status" value="1"/>
</dbReference>
<keyword evidence="10" id="KW-0325">Glycoprotein</keyword>
<dbReference type="FunFam" id="3.10.100.10:FF:000001">
    <property type="entry name" value="Hyaluronan proteoglycan link protein 1"/>
    <property type="match status" value="1"/>
</dbReference>
<evidence type="ECO:0000259" key="25">
    <source>
        <dbReference type="PROSITE" id="PS50963"/>
    </source>
</evidence>
<feature type="domain" description="Link" evidence="25">
    <location>
        <begin position="460"/>
        <end position="555"/>
    </location>
</feature>
<dbReference type="PROSITE" id="PS01241">
    <property type="entry name" value="LINK_1"/>
    <property type="match status" value="4"/>
</dbReference>
<feature type="disulfide bond" evidence="18">
    <location>
        <begin position="200"/>
        <end position="221"/>
    </location>
</feature>
<evidence type="ECO:0000256" key="5">
    <source>
        <dbReference type="ARBA" id="ARBA00022723"/>
    </source>
</evidence>
<dbReference type="SUPFAM" id="SSF57535">
    <property type="entry name" value="Complement control module/SCR domain"/>
    <property type="match status" value="1"/>
</dbReference>
<feature type="disulfide bond" evidence="16">
    <location>
        <begin position="1280"/>
        <end position="1289"/>
    </location>
</feature>
<dbReference type="PANTHER" id="PTHR22804:SF42">
    <property type="entry name" value="AGGRECAN CORE PROTEIN"/>
    <property type="match status" value="1"/>
</dbReference>
<dbReference type="InterPro" id="IPR050691">
    <property type="entry name" value="Hyaluronan_bind_Proteoglycan"/>
</dbReference>
<evidence type="ECO:0000256" key="17">
    <source>
        <dbReference type="PROSITE-ProRule" id="PRU00302"/>
    </source>
</evidence>
<feature type="domain" description="Link" evidence="25">
    <location>
        <begin position="561"/>
        <end position="657"/>
    </location>
</feature>
<evidence type="ECO:0000259" key="23">
    <source>
        <dbReference type="PROSITE" id="PS50835"/>
    </source>
</evidence>
<organism evidence="26 27">
    <name type="scientific">Astyanax mexicanus</name>
    <name type="common">Blind cave fish</name>
    <name type="synonym">Astyanax fasciatus mexicanus</name>
    <dbReference type="NCBI Taxonomy" id="7994"/>
    <lineage>
        <taxon>Eukaryota</taxon>
        <taxon>Metazoa</taxon>
        <taxon>Chordata</taxon>
        <taxon>Craniata</taxon>
        <taxon>Vertebrata</taxon>
        <taxon>Euteleostomi</taxon>
        <taxon>Actinopterygii</taxon>
        <taxon>Neopterygii</taxon>
        <taxon>Teleostei</taxon>
        <taxon>Ostariophysi</taxon>
        <taxon>Characiformes</taxon>
        <taxon>Characoidei</taxon>
        <taxon>Acestrorhamphidae</taxon>
        <taxon>Acestrorhamphinae</taxon>
        <taxon>Astyanax</taxon>
    </lineage>
</organism>
<dbReference type="PANTHER" id="PTHR22804">
    <property type="entry name" value="AGGRECAN/VERSICAN PROTEOGLYCAN"/>
    <property type="match status" value="1"/>
</dbReference>
<dbReference type="InterPro" id="IPR016187">
    <property type="entry name" value="CTDL_fold"/>
</dbReference>
<feature type="chain" id="PRO_5035715627" description="Aggrecan core protein" evidence="20">
    <location>
        <begin position="17"/>
        <end position="1508"/>
    </location>
</feature>
<feature type="signal peptide" evidence="20">
    <location>
        <begin position="1"/>
        <end position="16"/>
    </location>
</feature>
<dbReference type="GO" id="GO:0007417">
    <property type="term" value="P:central nervous system development"/>
    <property type="evidence" value="ECO:0007669"/>
    <property type="project" value="TreeGrafter"/>
</dbReference>
<feature type="disulfide bond" evidence="17">
    <location>
        <begin position="1451"/>
        <end position="1478"/>
    </location>
</feature>
<keyword evidence="9 16" id="KW-1015">Disulfide bond</keyword>
<feature type="domain" description="C-type lectin" evidence="22">
    <location>
        <begin position="1303"/>
        <end position="1416"/>
    </location>
</feature>
<dbReference type="InterPro" id="IPR016186">
    <property type="entry name" value="C-type_lectin-like/link_sf"/>
</dbReference>
<dbReference type="GO" id="GO:0046872">
    <property type="term" value="F:metal ion binding"/>
    <property type="evidence" value="ECO:0007669"/>
    <property type="project" value="UniProtKB-KW"/>
</dbReference>
<feature type="region of interest" description="Disordered" evidence="19">
    <location>
        <begin position="890"/>
        <end position="941"/>
    </location>
</feature>
<evidence type="ECO:0000256" key="9">
    <source>
        <dbReference type="ARBA" id="ARBA00023157"/>
    </source>
</evidence>
<dbReference type="Gene3D" id="2.10.70.10">
    <property type="entry name" value="Complement Module, domain 1"/>
    <property type="match status" value="1"/>
</dbReference>
<dbReference type="PROSITE" id="PS50963">
    <property type="entry name" value="LINK_2"/>
    <property type="match status" value="4"/>
</dbReference>
<evidence type="ECO:0000256" key="1">
    <source>
        <dbReference type="ARBA" id="ARBA00004498"/>
    </source>
</evidence>
<keyword evidence="16" id="KW-0245">EGF-like domain</keyword>
<feature type="disulfide bond" evidence="17">
    <location>
        <begin position="1422"/>
        <end position="1465"/>
    </location>
</feature>
<dbReference type="SUPFAM" id="SSF57196">
    <property type="entry name" value="EGF/Laminin"/>
    <property type="match status" value="1"/>
</dbReference>
<evidence type="ECO:0000256" key="8">
    <source>
        <dbReference type="ARBA" id="ARBA00022974"/>
    </source>
</evidence>
<evidence type="ECO:0000256" key="20">
    <source>
        <dbReference type="SAM" id="SignalP"/>
    </source>
</evidence>
<dbReference type="PROSITE" id="PS50041">
    <property type="entry name" value="C_TYPE_LECTIN_2"/>
    <property type="match status" value="1"/>
</dbReference>
<gene>
    <name evidence="26" type="primary">ACAN</name>
    <name evidence="26" type="ORF">AMEX_G13431</name>
</gene>
<evidence type="ECO:0000256" key="12">
    <source>
        <dbReference type="ARBA" id="ARBA00023319"/>
    </source>
</evidence>
<dbReference type="PROSITE" id="PS50835">
    <property type="entry name" value="IG_LIKE"/>
    <property type="match status" value="1"/>
</dbReference>
<evidence type="ECO:0000256" key="18">
    <source>
        <dbReference type="PROSITE-ProRule" id="PRU00323"/>
    </source>
</evidence>
<feature type="domain" description="Sushi" evidence="24">
    <location>
        <begin position="1420"/>
        <end position="1480"/>
    </location>
</feature>
<dbReference type="GO" id="GO:0005615">
    <property type="term" value="C:extracellular space"/>
    <property type="evidence" value="ECO:0007669"/>
    <property type="project" value="TreeGrafter"/>
</dbReference>
<dbReference type="PROSITE" id="PS01186">
    <property type="entry name" value="EGF_2"/>
    <property type="match status" value="1"/>
</dbReference>
<evidence type="ECO:0000256" key="19">
    <source>
        <dbReference type="SAM" id="MobiDB-lite"/>
    </source>
</evidence>
<feature type="domain" description="Link" evidence="25">
    <location>
        <begin position="254"/>
        <end position="351"/>
    </location>
</feature>
<evidence type="ECO:0000259" key="24">
    <source>
        <dbReference type="PROSITE" id="PS50923"/>
    </source>
</evidence>
<evidence type="ECO:0000256" key="7">
    <source>
        <dbReference type="ARBA" id="ARBA00022737"/>
    </source>
</evidence>
<dbReference type="Proteomes" id="UP000752171">
    <property type="component" value="Unassembled WGS sequence"/>
</dbReference>
<dbReference type="GO" id="GO:0007155">
    <property type="term" value="P:cell adhesion"/>
    <property type="evidence" value="ECO:0007669"/>
    <property type="project" value="InterPro"/>
</dbReference>
<dbReference type="InterPro" id="IPR003599">
    <property type="entry name" value="Ig_sub"/>
</dbReference>
<dbReference type="GO" id="GO:0072534">
    <property type="term" value="C:perineuronal net"/>
    <property type="evidence" value="ECO:0007669"/>
    <property type="project" value="TreeGrafter"/>
</dbReference>
<dbReference type="CDD" id="cd03517">
    <property type="entry name" value="Link_domain_CSPGs_modules_1_3"/>
    <property type="match status" value="2"/>
</dbReference>
<dbReference type="SMART" id="SM00032">
    <property type="entry name" value="CCP"/>
    <property type="match status" value="1"/>
</dbReference>
<evidence type="ECO:0000256" key="10">
    <source>
        <dbReference type="ARBA" id="ARBA00023180"/>
    </source>
</evidence>
<dbReference type="SMART" id="SM00034">
    <property type="entry name" value="CLECT"/>
    <property type="match status" value="1"/>
</dbReference>
<dbReference type="SMART" id="SM00409">
    <property type="entry name" value="IG"/>
    <property type="match status" value="1"/>
</dbReference>
<evidence type="ECO:0000313" key="27">
    <source>
        <dbReference type="Proteomes" id="UP000752171"/>
    </source>
</evidence>
<comment type="similarity">
    <text evidence="2">Belongs to the aggrecan/versican proteoglycan family.</text>
</comment>
<keyword evidence="8" id="KW-0654">Proteoglycan</keyword>
<feature type="disulfide bond" evidence="18">
    <location>
        <begin position="506"/>
        <end position="527"/>
    </location>
</feature>
<evidence type="ECO:0000256" key="16">
    <source>
        <dbReference type="PROSITE-ProRule" id="PRU00076"/>
    </source>
</evidence>
<evidence type="ECO:0000256" key="15">
    <source>
        <dbReference type="ARBA" id="ARBA00042947"/>
    </source>
</evidence>
<keyword evidence="5" id="KW-0479">Metal-binding</keyword>
<keyword evidence="12" id="KW-0393">Immunoglobulin domain</keyword>
<dbReference type="GO" id="GO:0010001">
    <property type="term" value="P:glial cell differentiation"/>
    <property type="evidence" value="ECO:0007669"/>
    <property type="project" value="TreeGrafter"/>
</dbReference>
<comment type="caution">
    <text evidence="16">Lacks conserved residue(s) required for the propagation of feature annotation.</text>
</comment>
<evidence type="ECO:0000256" key="2">
    <source>
        <dbReference type="ARBA" id="ARBA00006838"/>
    </source>
</evidence>
<feature type="compositionally biased region" description="Low complexity" evidence="19">
    <location>
        <begin position="911"/>
        <end position="931"/>
    </location>
</feature>
<keyword evidence="6 20" id="KW-0732">Signal</keyword>
<comment type="subcellular location">
    <subcellularLocation>
        <location evidence="1">Secreted</location>
        <location evidence="1">Extracellular space</location>
        <location evidence="1">Extracellular matrix</location>
    </subcellularLocation>
</comment>
<protein>
    <recommendedName>
        <fullName evidence="14">Aggrecan core protein</fullName>
    </recommendedName>
    <alternativeName>
        <fullName evidence="15">Cartilage-specific proteoglycan core protein</fullName>
    </alternativeName>
</protein>
<dbReference type="CDD" id="cd00033">
    <property type="entry name" value="CCP"/>
    <property type="match status" value="1"/>
</dbReference>
<feature type="domain" description="Link" evidence="25">
    <location>
        <begin position="154"/>
        <end position="249"/>
    </location>
</feature>
<dbReference type="SMART" id="SM00445">
    <property type="entry name" value="LINK"/>
    <property type="match status" value="4"/>
</dbReference>
<dbReference type="SUPFAM" id="SSF48726">
    <property type="entry name" value="Immunoglobulin"/>
    <property type="match status" value="1"/>
</dbReference>
<dbReference type="Pfam" id="PF00193">
    <property type="entry name" value="Xlink"/>
    <property type="match status" value="4"/>
</dbReference>
<dbReference type="GO" id="GO:0001501">
    <property type="term" value="P:skeletal system development"/>
    <property type="evidence" value="ECO:0007669"/>
    <property type="project" value="TreeGrafter"/>
</dbReference>
<dbReference type="CDD" id="cd00054">
    <property type="entry name" value="EGF_CA"/>
    <property type="match status" value="1"/>
</dbReference>
<dbReference type="InterPro" id="IPR000538">
    <property type="entry name" value="Link_dom"/>
</dbReference>
<feature type="disulfide bond" evidence="16">
    <location>
        <begin position="1259"/>
        <end position="1269"/>
    </location>
</feature>
<dbReference type="InterPro" id="IPR036179">
    <property type="entry name" value="Ig-like_dom_sf"/>
</dbReference>
<dbReference type="Gene3D" id="3.10.100.10">
    <property type="entry name" value="Mannose-Binding Protein A, subunit A"/>
    <property type="match status" value="5"/>
</dbReference>
<dbReference type="Pfam" id="PF00084">
    <property type="entry name" value="Sushi"/>
    <property type="match status" value="1"/>
</dbReference>
<feature type="domain" description="Ig-like" evidence="23">
    <location>
        <begin position="35"/>
        <end position="152"/>
    </location>
</feature>
<evidence type="ECO:0000256" key="6">
    <source>
        <dbReference type="ARBA" id="ARBA00022729"/>
    </source>
</evidence>
<dbReference type="FunFam" id="3.10.100.10:FF:000011">
    <property type="entry name" value="Aggrecan core protein"/>
    <property type="match status" value="1"/>
</dbReference>
<dbReference type="FunFam" id="2.10.70.10:FF:000003">
    <property type="entry name" value="Versican core protein"/>
    <property type="match status" value="1"/>
</dbReference>
<dbReference type="FunFam" id="3.10.100.10:FF:000009">
    <property type="entry name" value="Aggrecan core protein"/>
    <property type="match status" value="1"/>
</dbReference>
<evidence type="ECO:0000259" key="21">
    <source>
        <dbReference type="PROSITE" id="PS50026"/>
    </source>
</evidence>
<keyword evidence="4" id="KW-0272">Extracellular matrix</keyword>
<dbReference type="PROSITE" id="PS50923">
    <property type="entry name" value="SUSHI"/>
    <property type="match status" value="1"/>
</dbReference>
<feature type="domain" description="EGF-like" evidence="21">
    <location>
        <begin position="1255"/>
        <end position="1290"/>
    </location>
</feature>
<comment type="caution">
    <text evidence="26">The sequence shown here is derived from an EMBL/GenBank/DDBJ whole genome shotgun (WGS) entry which is preliminary data.</text>
</comment>
<dbReference type="PRINTS" id="PR01265">
    <property type="entry name" value="LINKMODULE"/>
</dbReference>
<evidence type="ECO:0000259" key="22">
    <source>
        <dbReference type="PROSITE" id="PS50041"/>
    </source>
</evidence>
<evidence type="ECO:0000256" key="14">
    <source>
        <dbReference type="ARBA" id="ARBA00039399"/>
    </source>
</evidence>
<dbReference type="Gene3D" id="2.60.40.10">
    <property type="entry name" value="Immunoglobulins"/>
    <property type="match status" value="1"/>
</dbReference>
<dbReference type="SUPFAM" id="SSF56436">
    <property type="entry name" value="C-type lectin-like"/>
    <property type="match status" value="5"/>
</dbReference>
<dbReference type="InterPro" id="IPR035976">
    <property type="entry name" value="Sushi/SCR/CCP_sf"/>
</dbReference>
<evidence type="ECO:0000256" key="11">
    <source>
        <dbReference type="ARBA" id="ARBA00023290"/>
    </source>
</evidence>
<dbReference type="FunFam" id="3.10.100.10:FF:000002">
    <property type="entry name" value="Hyaluronan proteoglycan link protein 1"/>
    <property type="match status" value="1"/>
</dbReference>
<reference evidence="26 27" key="1">
    <citation type="submission" date="2021-07" db="EMBL/GenBank/DDBJ databases">
        <authorList>
            <person name="Imarazene B."/>
            <person name="Zahm M."/>
            <person name="Klopp C."/>
            <person name="Cabau C."/>
            <person name="Beille S."/>
            <person name="Jouanno E."/>
            <person name="Castinel A."/>
            <person name="Lluch J."/>
            <person name="Gil L."/>
            <person name="Kuchtly C."/>
            <person name="Lopez Roques C."/>
            <person name="Donnadieu C."/>
            <person name="Parrinello H."/>
            <person name="Journot L."/>
            <person name="Du K."/>
            <person name="Schartl M."/>
            <person name="Retaux S."/>
            <person name="Guiguen Y."/>
        </authorList>
    </citation>
    <scope>NUCLEOTIDE SEQUENCE [LARGE SCALE GENOMIC DNA]</scope>
    <source>
        <strain evidence="26">Pach_M1</strain>
        <tissue evidence="26">Testis</tissue>
    </source>
</reference>
<name>A0A8T2LNF3_ASTMX</name>
<dbReference type="InterPro" id="IPR007110">
    <property type="entry name" value="Ig-like_dom"/>
</dbReference>
<comment type="similarity">
    <text evidence="13">Belongs to the HAPLN family.</text>
</comment>
<keyword evidence="3" id="KW-0964">Secreted</keyword>
<feature type="disulfide bond" evidence="18">
    <location>
        <begin position="298"/>
        <end position="319"/>
    </location>
</feature>
<proteinExistence type="inferred from homology"/>
<dbReference type="InterPro" id="IPR018378">
    <property type="entry name" value="C-type_lectin_CS"/>
</dbReference>
<evidence type="ECO:0000256" key="3">
    <source>
        <dbReference type="ARBA" id="ARBA00022525"/>
    </source>
</evidence>
<feature type="compositionally biased region" description="Low complexity" evidence="19">
    <location>
        <begin position="702"/>
        <end position="720"/>
    </location>
</feature>
<dbReference type="GO" id="GO:0005540">
    <property type="term" value="F:hyaluronic acid binding"/>
    <property type="evidence" value="ECO:0007669"/>
    <property type="project" value="UniProtKB-KW"/>
</dbReference>
<dbReference type="OrthoDB" id="418245at2759"/>
<dbReference type="GO" id="GO:0002052">
    <property type="term" value="P:positive regulation of neuroblast proliferation"/>
    <property type="evidence" value="ECO:0007669"/>
    <property type="project" value="TreeGrafter"/>
</dbReference>
<evidence type="ECO:0000256" key="4">
    <source>
        <dbReference type="ARBA" id="ARBA00022530"/>
    </source>
</evidence>
<dbReference type="GO" id="GO:0045202">
    <property type="term" value="C:synapse"/>
    <property type="evidence" value="ECO:0007669"/>
    <property type="project" value="TreeGrafter"/>
</dbReference>